<sequence>MYFPEPTLTNILIGSGTLISSIVLISRELNPSTQMGYSKFAKSSKAVTMVPSKQGMLIIYSPSLLLCFLGCLWSLSQAAHVKLVAIFSLVHFLKRIYEVLCVHRYSGHAILKDNIVIACSYAGFSLTQLYFTSLVPPSETHRKEIMLGVILFFVGEGLNHYHHLILANLRKDGAKEYKIPSGGLFDYIWCPHYLGEIIAFVAMTLLSQHMNTLIFQLSSASYLAVRAYNTRLWYQQKFSDVAKKACLVPGLF</sequence>
<dbReference type="GO" id="GO:0016020">
    <property type="term" value="C:membrane"/>
    <property type="evidence" value="ECO:0007669"/>
    <property type="project" value="UniProtKB-SubCell"/>
</dbReference>
<dbReference type="AlphaFoldDB" id="A0A1X2IBZ4"/>
<dbReference type="Proteomes" id="UP000193560">
    <property type="component" value="Unassembled WGS sequence"/>
</dbReference>
<evidence type="ECO:0000313" key="7">
    <source>
        <dbReference type="EMBL" id="ORZ13629.1"/>
    </source>
</evidence>
<dbReference type="PROSITE" id="PS50244">
    <property type="entry name" value="S5A_REDUCTASE"/>
    <property type="match status" value="1"/>
</dbReference>
<comment type="subcellular location">
    <subcellularLocation>
        <location evidence="1">Membrane</location>
        <topology evidence="1">Multi-pass membrane protein</topology>
    </subcellularLocation>
</comment>
<organism evidence="7 8">
    <name type="scientific">Absidia repens</name>
    <dbReference type="NCBI Taxonomy" id="90262"/>
    <lineage>
        <taxon>Eukaryota</taxon>
        <taxon>Fungi</taxon>
        <taxon>Fungi incertae sedis</taxon>
        <taxon>Mucoromycota</taxon>
        <taxon>Mucoromycotina</taxon>
        <taxon>Mucoromycetes</taxon>
        <taxon>Mucorales</taxon>
        <taxon>Cunninghamellaceae</taxon>
        <taxon>Absidia</taxon>
    </lineage>
</organism>
<name>A0A1X2IBZ4_9FUNG</name>
<evidence type="ECO:0000256" key="4">
    <source>
        <dbReference type="ARBA" id="ARBA00022989"/>
    </source>
</evidence>
<keyword evidence="3" id="KW-0812">Transmembrane</keyword>
<dbReference type="GO" id="GO:0016627">
    <property type="term" value="F:oxidoreductase activity, acting on the CH-CH group of donors"/>
    <property type="evidence" value="ECO:0007669"/>
    <property type="project" value="InterPro"/>
</dbReference>
<dbReference type="Pfam" id="PF02544">
    <property type="entry name" value="Steroid_dh"/>
    <property type="match status" value="1"/>
</dbReference>
<dbReference type="STRING" id="90262.A0A1X2IBZ4"/>
<keyword evidence="8" id="KW-1185">Reference proteome</keyword>
<evidence type="ECO:0000256" key="1">
    <source>
        <dbReference type="ARBA" id="ARBA00004141"/>
    </source>
</evidence>
<evidence type="ECO:0000256" key="5">
    <source>
        <dbReference type="ARBA" id="ARBA00023136"/>
    </source>
</evidence>
<dbReference type="OrthoDB" id="5788137at2759"/>
<dbReference type="PANTHER" id="PTHR10556">
    <property type="entry name" value="3-OXO-5-ALPHA-STEROID 4-DEHYDROGENASE"/>
    <property type="match status" value="1"/>
</dbReference>
<dbReference type="EMBL" id="MCGE01000016">
    <property type="protein sequence ID" value="ORZ13629.1"/>
    <property type="molecule type" value="Genomic_DNA"/>
</dbReference>
<dbReference type="InterPro" id="IPR001104">
    <property type="entry name" value="3-oxo-5_a-steroid_4-DH_C"/>
</dbReference>
<reference evidence="7 8" key="1">
    <citation type="submission" date="2016-07" db="EMBL/GenBank/DDBJ databases">
        <title>Pervasive Adenine N6-methylation of Active Genes in Fungi.</title>
        <authorList>
            <consortium name="DOE Joint Genome Institute"/>
            <person name="Mondo S.J."/>
            <person name="Dannebaum R.O."/>
            <person name="Kuo R.C."/>
            <person name="Labutti K."/>
            <person name="Haridas S."/>
            <person name="Kuo A."/>
            <person name="Salamov A."/>
            <person name="Ahrendt S.R."/>
            <person name="Lipzen A."/>
            <person name="Sullivan W."/>
            <person name="Andreopoulos W.B."/>
            <person name="Clum A."/>
            <person name="Lindquist E."/>
            <person name="Daum C."/>
            <person name="Ramamoorthy G.K."/>
            <person name="Gryganskyi A."/>
            <person name="Culley D."/>
            <person name="Magnuson J.K."/>
            <person name="James T.Y."/>
            <person name="O'Malley M.A."/>
            <person name="Stajich J.E."/>
            <person name="Spatafora J.W."/>
            <person name="Visel A."/>
            <person name="Grigoriev I.V."/>
        </authorList>
    </citation>
    <scope>NUCLEOTIDE SEQUENCE [LARGE SCALE GENOMIC DNA]</scope>
    <source>
        <strain evidence="7 8">NRRL 1336</strain>
    </source>
</reference>
<accession>A0A1X2IBZ4</accession>
<keyword evidence="5" id="KW-0472">Membrane</keyword>
<keyword evidence="4" id="KW-1133">Transmembrane helix</keyword>
<evidence type="ECO:0000256" key="3">
    <source>
        <dbReference type="ARBA" id="ARBA00022692"/>
    </source>
</evidence>
<dbReference type="InterPro" id="IPR039357">
    <property type="entry name" value="SRD5A/TECR"/>
</dbReference>
<comment type="similarity">
    <text evidence="2">Belongs to the steroid 5-alpha reductase family.</text>
</comment>
<evidence type="ECO:0000259" key="6">
    <source>
        <dbReference type="Pfam" id="PF02544"/>
    </source>
</evidence>
<dbReference type="PANTHER" id="PTHR10556:SF35">
    <property type="entry name" value="3-OXO-5-ALPHA-STEROID 4-DEHYDROGENASE FAMILY PROTEIN"/>
    <property type="match status" value="1"/>
</dbReference>
<comment type="caution">
    <text evidence="7">The sequence shown here is derived from an EMBL/GenBank/DDBJ whole genome shotgun (WGS) entry which is preliminary data.</text>
</comment>
<protein>
    <submittedName>
        <fullName evidence="7">3-oxo-5-alpha-steroid 4-dehydrogenase-domain-containing protein</fullName>
    </submittedName>
</protein>
<proteinExistence type="inferred from homology"/>
<gene>
    <name evidence="7" type="ORF">BCR42DRAFT_418751</name>
</gene>
<evidence type="ECO:0000256" key="2">
    <source>
        <dbReference type="ARBA" id="ARBA00007742"/>
    </source>
</evidence>
<evidence type="ECO:0000313" key="8">
    <source>
        <dbReference type="Proteomes" id="UP000193560"/>
    </source>
</evidence>
<dbReference type="GO" id="GO:0006629">
    <property type="term" value="P:lipid metabolic process"/>
    <property type="evidence" value="ECO:0007669"/>
    <property type="project" value="InterPro"/>
</dbReference>
<feature type="domain" description="3-oxo-5-alpha-steroid 4-dehydrogenase C-terminal" evidence="6">
    <location>
        <begin position="114"/>
        <end position="252"/>
    </location>
</feature>